<name>A0A2T7PZS4_POMCA</name>
<evidence type="ECO:0000256" key="11">
    <source>
        <dbReference type="ARBA" id="ARBA00076879"/>
    </source>
</evidence>
<evidence type="ECO:0000256" key="2">
    <source>
        <dbReference type="ARBA" id="ARBA00002421"/>
    </source>
</evidence>
<dbReference type="AlphaFoldDB" id="A0A2T7PZS4"/>
<evidence type="ECO:0000256" key="10">
    <source>
        <dbReference type="ARBA" id="ARBA00068926"/>
    </source>
</evidence>
<evidence type="ECO:0000256" key="13">
    <source>
        <dbReference type="ARBA" id="ARBA00082988"/>
    </source>
</evidence>
<comment type="subunit">
    <text evidence="9">Binds MBD1. Binds SSBP1.</text>
</comment>
<dbReference type="STRING" id="400727.A0A2T7PZS4"/>
<gene>
    <name evidence="14" type="ORF">C0Q70_01543</name>
</gene>
<organism evidence="14 15">
    <name type="scientific">Pomacea canaliculata</name>
    <name type="common">Golden apple snail</name>
    <dbReference type="NCBI Taxonomy" id="400727"/>
    <lineage>
        <taxon>Eukaryota</taxon>
        <taxon>Metazoa</taxon>
        <taxon>Spiralia</taxon>
        <taxon>Lophotrochozoa</taxon>
        <taxon>Mollusca</taxon>
        <taxon>Gastropoda</taxon>
        <taxon>Caenogastropoda</taxon>
        <taxon>Architaenioglossa</taxon>
        <taxon>Ampullarioidea</taxon>
        <taxon>Ampullariidae</taxon>
        <taxon>Pomacea</taxon>
    </lineage>
</organism>
<dbReference type="NCBIfam" id="TIGR00567">
    <property type="entry name" value="3mg"/>
    <property type="match status" value="1"/>
</dbReference>
<evidence type="ECO:0000256" key="3">
    <source>
        <dbReference type="ARBA" id="ARBA00009232"/>
    </source>
</evidence>
<evidence type="ECO:0000256" key="1">
    <source>
        <dbReference type="ARBA" id="ARBA00000086"/>
    </source>
</evidence>
<sequence>MAKRSVQDLSDRYKNEKHSALPKLRVADRSNQASCSATISTALLTSSCSEEDAFSLSVSKPITFQNCDSSSIILKGEKQFSIKETTSKEIAVTTSVELLHKNDIPKEILPQAKLSERLNRNFYSVPCQQLAMALLGKRIVRMVNGIRIAARIVETEAYLGAVDKAAHSYKGQTDRNKAMFMQPGTAYVYNIYGIYCCINISSQGEGAAVLIRSVEPVEGTEKMLELRGSKSSSKKTLKARDLGNGPSKLCQSLAITKASINQRDLVTDDCIWIEADEPIPEEQVVVTARINIGYAEEWTDKPLRYYVLHNAHVSVRDKKAEQGLASSGITSSYFENN</sequence>
<dbReference type="InterPro" id="IPR003180">
    <property type="entry name" value="MPG"/>
</dbReference>
<dbReference type="Gene3D" id="3.10.300.10">
    <property type="entry name" value="Methylpurine-DNA glycosylase (MPG)"/>
    <property type="match status" value="1"/>
</dbReference>
<dbReference type="Pfam" id="PF02245">
    <property type="entry name" value="Pur_DNA_glyco"/>
    <property type="match status" value="1"/>
</dbReference>
<proteinExistence type="inferred from homology"/>
<dbReference type="GO" id="GO:0003905">
    <property type="term" value="F:alkylbase DNA N-glycosylase activity"/>
    <property type="evidence" value="ECO:0007669"/>
    <property type="project" value="UniProtKB-EC"/>
</dbReference>
<dbReference type="CDD" id="cd00540">
    <property type="entry name" value="AAG"/>
    <property type="match status" value="1"/>
</dbReference>
<dbReference type="PANTHER" id="PTHR10429">
    <property type="entry name" value="DNA-3-METHYLADENINE GLYCOSYLASE"/>
    <property type="match status" value="1"/>
</dbReference>
<evidence type="ECO:0000256" key="6">
    <source>
        <dbReference type="ARBA" id="ARBA00022801"/>
    </source>
</evidence>
<evidence type="ECO:0000313" key="15">
    <source>
        <dbReference type="Proteomes" id="UP000245119"/>
    </source>
</evidence>
<dbReference type="InterPro" id="IPR011034">
    <property type="entry name" value="Formyl_transferase-like_C_sf"/>
</dbReference>
<keyword evidence="7" id="KW-0234">DNA repair</keyword>
<dbReference type="PANTHER" id="PTHR10429:SF0">
    <property type="entry name" value="DNA-3-METHYLADENINE GLYCOSYLASE"/>
    <property type="match status" value="1"/>
</dbReference>
<comment type="catalytic activity">
    <reaction evidence="1">
        <text>Hydrolysis of alkylated DNA, releasing 3-methyladenine, 3-methylguanine, 7-methylguanine and 7-methyladenine.</text>
        <dbReference type="EC" id="3.2.2.21"/>
    </reaction>
</comment>
<dbReference type="EMBL" id="PZQS01000001">
    <property type="protein sequence ID" value="PVD38918.1"/>
    <property type="molecule type" value="Genomic_DNA"/>
</dbReference>
<evidence type="ECO:0000256" key="4">
    <source>
        <dbReference type="ARBA" id="ARBA00012000"/>
    </source>
</evidence>
<comment type="similarity">
    <text evidence="3">Belongs to the DNA glycosylase MPG family.</text>
</comment>
<protein>
    <recommendedName>
        <fullName evidence="10">DNA-3-methyladenine glycosylase</fullName>
        <ecNumber evidence="4">3.2.2.21</ecNumber>
    </recommendedName>
    <alternativeName>
        <fullName evidence="11">3-alkyladenine DNA glycosylase</fullName>
    </alternativeName>
    <alternativeName>
        <fullName evidence="8">3-methyladenine DNA glycosidase</fullName>
    </alternativeName>
    <alternativeName>
        <fullName evidence="13">ADPG</fullName>
    </alternativeName>
    <alternativeName>
        <fullName evidence="12">N-methylpurine-DNA glycosylase</fullName>
    </alternativeName>
</protein>
<evidence type="ECO:0000256" key="8">
    <source>
        <dbReference type="ARBA" id="ARBA00033426"/>
    </source>
</evidence>
<dbReference type="OrthoDB" id="6353017at2759"/>
<dbReference type="SUPFAM" id="SSF50486">
    <property type="entry name" value="FMT C-terminal domain-like"/>
    <property type="match status" value="1"/>
</dbReference>
<evidence type="ECO:0000313" key="14">
    <source>
        <dbReference type="EMBL" id="PVD38918.1"/>
    </source>
</evidence>
<dbReference type="GO" id="GO:0003677">
    <property type="term" value="F:DNA binding"/>
    <property type="evidence" value="ECO:0007669"/>
    <property type="project" value="InterPro"/>
</dbReference>
<evidence type="ECO:0000256" key="9">
    <source>
        <dbReference type="ARBA" id="ARBA00066187"/>
    </source>
</evidence>
<comment type="caution">
    <text evidence="14">The sequence shown here is derived from an EMBL/GenBank/DDBJ whole genome shotgun (WGS) entry which is preliminary data.</text>
</comment>
<dbReference type="Proteomes" id="UP000245119">
    <property type="component" value="Linkage Group LG1"/>
</dbReference>
<dbReference type="GO" id="GO:0006284">
    <property type="term" value="P:base-excision repair"/>
    <property type="evidence" value="ECO:0007669"/>
    <property type="project" value="InterPro"/>
</dbReference>
<accession>A0A2T7PZS4</accession>
<keyword evidence="5" id="KW-0227">DNA damage</keyword>
<keyword evidence="6" id="KW-0378">Hydrolase</keyword>
<comment type="function">
    <text evidence="2">Hydrolysis of the deoxyribose N-glycosidic bond to excise 3-methyladenine, and 7-methylguanine from the damaged DNA polymer formed by alkylation lesions.</text>
</comment>
<dbReference type="FunFam" id="3.10.300.10:FF:000001">
    <property type="entry name" value="Putative 3-methyladenine DNA glycosylase"/>
    <property type="match status" value="1"/>
</dbReference>
<reference evidence="14 15" key="1">
    <citation type="submission" date="2018-04" db="EMBL/GenBank/DDBJ databases">
        <title>The genome of golden apple snail Pomacea canaliculata provides insight into stress tolerance and invasive adaptation.</title>
        <authorList>
            <person name="Liu C."/>
            <person name="Liu B."/>
            <person name="Ren Y."/>
            <person name="Zhang Y."/>
            <person name="Wang H."/>
            <person name="Li S."/>
            <person name="Jiang F."/>
            <person name="Yin L."/>
            <person name="Zhang G."/>
            <person name="Qian W."/>
            <person name="Fan W."/>
        </authorList>
    </citation>
    <scope>NUCLEOTIDE SEQUENCE [LARGE SCALE GENOMIC DNA]</scope>
    <source>
        <strain evidence="14">SZHN2017</strain>
        <tissue evidence="14">Muscle</tissue>
    </source>
</reference>
<dbReference type="EC" id="3.2.2.21" evidence="4"/>
<evidence type="ECO:0000256" key="5">
    <source>
        <dbReference type="ARBA" id="ARBA00022763"/>
    </source>
</evidence>
<evidence type="ECO:0000256" key="7">
    <source>
        <dbReference type="ARBA" id="ARBA00023204"/>
    </source>
</evidence>
<keyword evidence="15" id="KW-1185">Reference proteome</keyword>
<dbReference type="InterPro" id="IPR036995">
    <property type="entry name" value="MPG_sf"/>
</dbReference>
<dbReference type="HAMAP" id="MF_00527">
    <property type="entry name" value="3MGH"/>
    <property type="match status" value="1"/>
</dbReference>
<evidence type="ECO:0000256" key="12">
    <source>
        <dbReference type="ARBA" id="ARBA00078171"/>
    </source>
</evidence>
<dbReference type="OMA" id="HNGRITE"/>